<evidence type="ECO:0000259" key="3">
    <source>
        <dbReference type="Pfam" id="PF02932"/>
    </source>
</evidence>
<dbReference type="SUPFAM" id="SSF90112">
    <property type="entry name" value="Neurotransmitter-gated ion-channel transmembrane pore"/>
    <property type="match status" value="2"/>
</dbReference>
<dbReference type="GO" id="GO:0005230">
    <property type="term" value="F:extracellular ligand-gated monoatomic ion channel activity"/>
    <property type="evidence" value="ECO:0007669"/>
    <property type="project" value="UniProtKB-ARBA"/>
</dbReference>
<keyword evidence="2" id="KW-1133">Transmembrane helix</keyword>
<organism evidence="4">
    <name type="scientific">Timema tahoe</name>
    <dbReference type="NCBI Taxonomy" id="61484"/>
    <lineage>
        <taxon>Eukaryota</taxon>
        <taxon>Metazoa</taxon>
        <taxon>Ecdysozoa</taxon>
        <taxon>Arthropoda</taxon>
        <taxon>Hexapoda</taxon>
        <taxon>Insecta</taxon>
        <taxon>Pterygota</taxon>
        <taxon>Neoptera</taxon>
        <taxon>Polyneoptera</taxon>
        <taxon>Phasmatodea</taxon>
        <taxon>Timematodea</taxon>
        <taxon>Timematoidea</taxon>
        <taxon>Timematidae</taxon>
        <taxon>Timema</taxon>
    </lineage>
</organism>
<feature type="domain" description="Neurotransmitter-gated ion-channel transmembrane" evidence="3">
    <location>
        <begin position="198"/>
        <end position="227"/>
    </location>
</feature>
<accession>A0A7R9FH77</accession>
<feature type="transmembrane region" description="Helical" evidence="2">
    <location>
        <begin position="192"/>
        <end position="215"/>
    </location>
</feature>
<reference evidence="4" key="1">
    <citation type="submission" date="2020-11" db="EMBL/GenBank/DDBJ databases">
        <authorList>
            <person name="Tran Van P."/>
        </authorList>
    </citation>
    <scope>NUCLEOTIDE SEQUENCE</scope>
</reference>
<dbReference type="EMBL" id="OE000361">
    <property type="protein sequence ID" value="CAD7453572.1"/>
    <property type="molecule type" value="Genomic_DNA"/>
</dbReference>
<proteinExistence type="predicted"/>
<feature type="region of interest" description="Disordered" evidence="1">
    <location>
        <begin position="68"/>
        <end position="97"/>
    </location>
</feature>
<sequence length="632" mass="71526">MACCMCCIPPQVLTEPTLTSRSTATPFGVTDPKFIAWKYLSSHPLQPELGRLNLKEVNPHLCGGRVENHSVKNHPQFTRPRFEPRSPRPQQSGSTTTSALANYATEVEFVLFLDLSSINVTFLDGYRRNDLIYRWETTNSKDNVKIEPNMEIAQYDLTNVTTLDNQIASRGNSGKDEHSMIKAVFHLKRHTGFFMLQVYVPCGLIVCCSWVSFWIDPDAVPARVHLGQGSCGDVGPSQYLNHRHEGNLEGKASALAWKEDDKTTVMDYKLKTFSPSGRYKHGVTTALSLTTLGFGGKAEMPKVPYATALDWFIILCFFFVFGVMIEFATINFIDKIRMEWKRILKEKGFVKRKPIFKIRRKSRMSVLGDDALNIPKDRQRSASMVNLPSSGPALSVPSPYAIVTIDADAPDTAPSVRVDRAGSAYGRIHRPGDTPEVHVVSPIIRIMRRLSSAVSVRRGVDEDDNPVTMDGGSRVNLLNVPRITVSRRHSESNVSEISAETVYEDDVREHIYDEIHDVIDMEDDVCEDDRTSRISFAIGSIAANTRSSFKRFLMKPVDLWRDFQFLPGEEEVTRQVNSGEIPDKFGHIDIKARKIFPISFCVLLLIYSFAYMYYITDDFPVKEFKTLRRKRL</sequence>
<dbReference type="InterPro" id="IPR036719">
    <property type="entry name" value="Neuro-gated_channel_TM_sf"/>
</dbReference>
<evidence type="ECO:0000313" key="4">
    <source>
        <dbReference type="EMBL" id="CAD7453572.1"/>
    </source>
</evidence>
<protein>
    <recommendedName>
        <fullName evidence="3">Neurotransmitter-gated ion-channel transmembrane domain-containing protein</fullName>
    </recommendedName>
</protein>
<feature type="transmembrane region" description="Helical" evidence="2">
    <location>
        <begin position="595"/>
        <end position="615"/>
    </location>
</feature>
<keyword evidence="2" id="KW-0812">Transmembrane</keyword>
<evidence type="ECO:0000256" key="2">
    <source>
        <dbReference type="SAM" id="Phobius"/>
    </source>
</evidence>
<dbReference type="Pfam" id="PF02932">
    <property type="entry name" value="Neur_chan_memb"/>
    <property type="match status" value="2"/>
</dbReference>
<name>A0A7R9FH77_9NEOP</name>
<keyword evidence="2" id="KW-0472">Membrane</keyword>
<dbReference type="InterPro" id="IPR038050">
    <property type="entry name" value="Neuro_actylchol_rec"/>
</dbReference>
<dbReference type="CDD" id="cd19049">
    <property type="entry name" value="LGIC_TM_anion"/>
    <property type="match status" value="1"/>
</dbReference>
<dbReference type="AlphaFoldDB" id="A0A7R9FH77"/>
<gene>
    <name evidence="4" type="ORF">TTEB3V08_LOCUS1702</name>
</gene>
<evidence type="ECO:0000256" key="1">
    <source>
        <dbReference type="SAM" id="MobiDB-lite"/>
    </source>
</evidence>
<dbReference type="GO" id="GO:0016020">
    <property type="term" value="C:membrane"/>
    <property type="evidence" value="ECO:0007669"/>
    <property type="project" value="InterPro"/>
</dbReference>
<dbReference type="Gene3D" id="1.20.58.390">
    <property type="entry name" value="Neurotransmitter-gated ion-channel transmembrane domain"/>
    <property type="match status" value="1"/>
</dbReference>
<feature type="compositionally biased region" description="Polar residues" evidence="1">
    <location>
        <begin position="88"/>
        <end position="97"/>
    </location>
</feature>
<dbReference type="GO" id="GO:0005254">
    <property type="term" value="F:chloride channel activity"/>
    <property type="evidence" value="ECO:0007669"/>
    <property type="project" value="UniProtKB-ARBA"/>
</dbReference>
<dbReference type="PANTHER" id="PTHR18945">
    <property type="entry name" value="NEUROTRANSMITTER GATED ION CHANNEL"/>
    <property type="match status" value="1"/>
</dbReference>
<feature type="transmembrane region" description="Helical" evidence="2">
    <location>
        <begin position="311"/>
        <end position="333"/>
    </location>
</feature>
<feature type="domain" description="Neurotransmitter-gated ion-channel transmembrane" evidence="3">
    <location>
        <begin position="281"/>
        <end position="339"/>
    </location>
</feature>
<dbReference type="InterPro" id="IPR006201">
    <property type="entry name" value="Neur_channel"/>
</dbReference>
<dbReference type="InterPro" id="IPR006029">
    <property type="entry name" value="Neurotrans-gated_channel_TM"/>
</dbReference>
<dbReference type="PRINTS" id="PR00253">
    <property type="entry name" value="GABAARECEPTR"/>
</dbReference>
<dbReference type="InterPro" id="IPR006028">
    <property type="entry name" value="GABAA/Glycine_rcpt"/>
</dbReference>
<dbReference type="GO" id="GO:0004888">
    <property type="term" value="F:transmembrane signaling receptor activity"/>
    <property type="evidence" value="ECO:0007669"/>
    <property type="project" value="InterPro"/>
</dbReference>
<dbReference type="GO" id="GO:0099095">
    <property type="term" value="F:ligand-gated monoatomic anion channel activity"/>
    <property type="evidence" value="ECO:0007669"/>
    <property type="project" value="UniProtKB-ARBA"/>
</dbReference>